<protein>
    <submittedName>
        <fullName evidence="2">Uncharacterized protein</fullName>
    </submittedName>
</protein>
<feature type="region of interest" description="Disordered" evidence="1">
    <location>
        <begin position="187"/>
        <end position="231"/>
    </location>
</feature>
<organism evidence="2 3">
    <name type="scientific">Penicilliopsis zonata CBS 506.65</name>
    <dbReference type="NCBI Taxonomy" id="1073090"/>
    <lineage>
        <taxon>Eukaryota</taxon>
        <taxon>Fungi</taxon>
        <taxon>Dikarya</taxon>
        <taxon>Ascomycota</taxon>
        <taxon>Pezizomycotina</taxon>
        <taxon>Eurotiomycetes</taxon>
        <taxon>Eurotiomycetidae</taxon>
        <taxon>Eurotiales</taxon>
        <taxon>Aspergillaceae</taxon>
        <taxon>Penicilliopsis</taxon>
    </lineage>
</organism>
<dbReference type="STRING" id="1073090.A0A1L9S7W3"/>
<dbReference type="OrthoDB" id="5420368at2759"/>
<feature type="region of interest" description="Disordered" evidence="1">
    <location>
        <begin position="80"/>
        <end position="132"/>
    </location>
</feature>
<dbReference type="VEuPathDB" id="FungiDB:ASPZODRAFT_146269"/>
<keyword evidence="3" id="KW-1185">Reference proteome</keyword>
<name>A0A1L9S7W3_9EURO</name>
<evidence type="ECO:0000256" key="1">
    <source>
        <dbReference type="SAM" id="MobiDB-lite"/>
    </source>
</evidence>
<gene>
    <name evidence="2" type="ORF">ASPZODRAFT_146269</name>
</gene>
<evidence type="ECO:0000313" key="2">
    <source>
        <dbReference type="EMBL" id="OJJ43248.1"/>
    </source>
</evidence>
<feature type="compositionally biased region" description="Acidic residues" evidence="1">
    <location>
        <begin position="209"/>
        <end position="218"/>
    </location>
</feature>
<proteinExistence type="predicted"/>
<evidence type="ECO:0000313" key="3">
    <source>
        <dbReference type="Proteomes" id="UP000184188"/>
    </source>
</evidence>
<dbReference type="EMBL" id="KV878353">
    <property type="protein sequence ID" value="OJJ43248.1"/>
    <property type="molecule type" value="Genomic_DNA"/>
</dbReference>
<dbReference type="Proteomes" id="UP000184188">
    <property type="component" value="Unassembled WGS sequence"/>
</dbReference>
<accession>A0A1L9S7W3</accession>
<dbReference type="RefSeq" id="XP_022577758.1">
    <property type="nucleotide sequence ID" value="XM_022725164.1"/>
</dbReference>
<dbReference type="AlphaFoldDB" id="A0A1L9S7W3"/>
<sequence length="242" mass="26500">MPMRWTADNDQLLLLKILETHNLSVDTKRVAAAWREYPVVTVITVIILVKATDISAGSEEEKPTPRAISERLFRMRKEIKSSGTTPDGGHFKVGKGSSGGGTPRKRNSPSNAAGTPGSGKRKRGVVPKTPVKMELDDTAVTPAIDHTPTKAQQNGNSTSIMDIQTIEMAEATVSIKEERVYDPYIASPSRPARTRTPRSLPPGMVGYDAMEDESEVDPESSSTEYLPEDSLERFIKVEDNYA</sequence>
<dbReference type="GeneID" id="34611629"/>
<reference evidence="3" key="1">
    <citation type="journal article" date="2017" name="Genome Biol.">
        <title>Comparative genomics reveals high biological diversity and specific adaptations in the industrially and medically important fungal genus Aspergillus.</title>
        <authorList>
            <person name="de Vries R.P."/>
            <person name="Riley R."/>
            <person name="Wiebenga A."/>
            <person name="Aguilar-Osorio G."/>
            <person name="Amillis S."/>
            <person name="Uchima C.A."/>
            <person name="Anderluh G."/>
            <person name="Asadollahi M."/>
            <person name="Askin M."/>
            <person name="Barry K."/>
            <person name="Battaglia E."/>
            <person name="Bayram O."/>
            <person name="Benocci T."/>
            <person name="Braus-Stromeyer S.A."/>
            <person name="Caldana C."/>
            <person name="Canovas D."/>
            <person name="Cerqueira G.C."/>
            <person name="Chen F."/>
            <person name="Chen W."/>
            <person name="Choi C."/>
            <person name="Clum A."/>
            <person name="Dos Santos R.A."/>
            <person name="Damasio A.R."/>
            <person name="Diallinas G."/>
            <person name="Emri T."/>
            <person name="Fekete E."/>
            <person name="Flipphi M."/>
            <person name="Freyberg S."/>
            <person name="Gallo A."/>
            <person name="Gournas C."/>
            <person name="Habgood R."/>
            <person name="Hainaut M."/>
            <person name="Harispe M.L."/>
            <person name="Henrissat B."/>
            <person name="Hilden K.S."/>
            <person name="Hope R."/>
            <person name="Hossain A."/>
            <person name="Karabika E."/>
            <person name="Karaffa L."/>
            <person name="Karanyi Z."/>
            <person name="Krasevec N."/>
            <person name="Kuo A."/>
            <person name="Kusch H."/>
            <person name="LaButti K."/>
            <person name="Lagendijk E.L."/>
            <person name="Lapidus A."/>
            <person name="Levasseur A."/>
            <person name="Lindquist E."/>
            <person name="Lipzen A."/>
            <person name="Logrieco A.F."/>
            <person name="MacCabe A."/>
            <person name="Maekelae M.R."/>
            <person name="Malavazi I."/>
            <person name="Melin P."/>
            <person name="Meyer V."/>
            <person name="Mielnichuk N."/>
            <person name="Miskei M."/>
            <person name="Molnar A.P."/>
            <person name="Mule G."/>
            <person name="Ngan C.Y."/>
            <person name="Orejas M."/>
            <person name="Orosz E."/>
            <person name="Ouedraogo J.P."/>
            <person name="Overkamp K.M."/>
            <person name="Park H.-S."/>
            <person name="Perrone G."/>
            <person name="Piumi F."/>
            <person name="Punt P.J."/>
            <person name="Ram A.F."/>
            <person name="Ramon A."/>
            <person name="Rauscher S."/>
            <person name="Record E."/>
            <person name="Riano-Pachon D.M."/>
            <person name="Robert V."/>
            <person name="Roehrig J."/>
            <person name="Ruller R."/>
            <person name="Salamov A."/>
            <person name="Salih N.S."/>
            <person name="Samson R.A."/>
            <person name="Sandor E."/>
            <person name="Sanguinetti M."/>
            <person name="Schuetze T."/>
            <person name="Sepcic K."/>
            <person name="Shelest E."/>
            <person name="Sherlock G."/>
            <person name="Sophianopoulou V."/>
            <person name="Squina F.M."/>
            <person name="Sun H."/>
            <person name="Susca A."/>
            <person name="Todd R.B."/>
            <person name="Tsang A."/>
            <person name="Unkles S.E."/>
            <person name="van de Wiele N."/>
            <person name="van Rossen-Uffink D."/>
            <person name="Oliveira J.V."/>
            <person name="Vesth T.C."/>
            <person name="Visser J."/>
            <person name="Yu J.-H."/>
            <person name="Zhou M."/>
            <person name="Andersen M.R."/>
            <person name="Archer D.B."/>
            <person name="Baker S.E."/>
            <person name="Benoit I."/>
            <person name="Brakhage A.A."/>
            <person name="Braus G.H."/>
            <person name="Fischer R."/>
            <person name="Frisvad J.C."/>
            <person name="Goldman G.H."/>
            <person name="Houbraken J."/>
            <person name="Oakley B."/>
            <person name="Pocsi I."/>
            <person name="Scazzocchio C."/>
            <person name="Seiboth B."/>
            <person name="vanKuyk P.A."/>
            <person name="Wortman J."/>
            <person name="Dyer P.S."/>
            <person name="Grigoriev I.V."/>
        </authorList>
    </citation>
    <scope>NUCLEOTIDE SEQUENCE [LARGE SCALE GENOMIC DNA]</scope>
    <source>
        <strain evidence="3">CBS 506.65</strain>
    </source>
</reference>